<evidence type="ECO:0000313" key="2">
    <source>
        <dbReference type="Proteomes" id="UP000030645"/>
    </source>
</evidence>
<accession>W9S039</accession>
<keyword evidence="2" id="KW-1185">Reference proteome</keyword>
<sequence length="69" mass="7614">MTPNVVVIPVPFIDHEESFFDLTVDSSQSTTGTGAAATFYVVTGPIIRQIKALYFNTKSYRHSRCGCRA</sequence>
<reference evidence="2" key="1">
    <citation type="submission" date="2013-01" db="EMBL/GenBank/DDBJ databases">
        <title>Draft Genome Sequence of a Mulberry Tree, Morus notabilis C.K. Schneid.</title>
        <authorList>
            <person name="He N."/>
            <person name="Zhao S."/>
        </authorList>
    </citation>
    <scope>NUCLEOTIDE SEQUENCE</scope>
</reference>
<dbReference type="EMBL" id="KE345894">
    <property type="protein sequence ID" value="EXC19819.1"/>
    <property type="molecule type" value="Genomic_DNA"/>
</dbReference>
<protein>
    <submittedName>
        <fullName evidence="1">Uncharacterized protein</fullName>
    </submittedName>
</protein>
<name>W9S039_9ROSA</name>
<dbReference type="AlphaFoldDB" id="W9S039"/>
<organism evidence="1 2">
    <name type="scientific">Morus notabilis</name>
    <dbReference type="NCBI Taxonomy" id="981085"/>
    <lineage>
        <taxon>Eukaryota</taxon>
        <taxon>Viridiplantae</taxon>
        <taxon>Streptophyta</taxon>
        <taxon>Embryophyta</taxon>
        <taxon>Tracheophyta</taxon>
        <taxon>Spermatophyta</taxon>
        <taxon>Magnoliopsida</taxon>
        <taxon>eudicotyledons</taxon>
        <taxon>Gunneridae</taxon>
        <taxon>Pentapetalae</taxon>
        <taxon>rosids</taxon>
        <taxon>fabids</taxon>
        <taxon>Rosales</taxon>
        <taxon>Moraceae</taxon>
        <taxon>Moreae</taxon>
        <taxon>Morus</taxon>
    </lineage>
</organism>
<proteinExistence type="predicted"/>
<dbReference type="Proteomes" id="UP000030645">
    <property type="component" value="Unassembled WGS sequence"/>
</dbReference>
<gene>
    <name evidence="1" type="ORF">L484_000722</name>
</gene>
<evidence type="ECO:0000313" key="1">
    <source>
        <dbReference type="EMBL" id="EXC19819.1"/>
    </source>
</evidence>